<organism evidence="4 5">
    <name type="scientific">Yinghuangia soli</name>
    <dbReference type="NCBI Taxonomy" id="2908204"/>
    <lineage>
        <taxon>Bacteria</taxon>
        <taxon>Bacillati</taxon>
        <taxon>Actinomycetota</taxon>
        <taxon>Actinomycetes</taxon>
        <taxon>Kitasatosporales</taxon>
        <taxon>Streptomycetaceae</taxon>
        <taxon>Yinghuangia</taxon>
    </lineage>
</organism>
<dbReference type="InterPro" id="IPR018946">
    <property type="entry name" value="PhoD-like_MPP"/>
</dbReference>
<dbReference type="InterPro" id="IPR029052">
    <property type="entry name" value="Metallo-depent_PP-like"/>
</dbReference>
<dbReference type="InterPro" id="IPR032093">
    <property type="entry name" value="PhoD_N"/>
</dbReference>
<evidence type="ECO:0000259" key="2">
    <source>
        <dbReference type="Pfam" id="PF09423"/>
    </source>
</evidence>
<dbReference type="EMBL" id="JAKFHA010000015">
    <property type="protein sequence ID" value="MCF2530258.1"/>
    <property type="molecule type" value="Genomic_DNA"/>
</dbReference>
<dbReference type="Proteomes" id="UP001165378">
    <property type="component" value="Unassembled WGS sequence"/>
</dbReference>
<accession>A0AA41Q2A2</accession>
<comment type="caution">
    <text evidence="4">The sequence shown here is derived from an EMBL/GenBank/DDBJ whole genome shotgun (WGS) entry which is preliminary data.</text>
</comment>
<dbReference type="Gene3D" id="3.60.21.70">
    <property type="entry name" value="PhoD-like phosphatase"/>
    <property type="match status" value="1"/>
</dbReference>
<feature type="domain" description="PhoD-like phosphatase metallophosphatase" evidence="2">
    <location>
        <begin position="185"/>
        <end position="533"/>
    </location>
</feature>
<dbReference type="InterPro" id="IPR052900">
    <property type="entry name" value="Phospholipid_Metab_Enz"/>
</dbReference>
<feature type="domain" description="Phospholipase D N-terminal" evidence="3">
    <location>
        <begin position="83"/>
        <end position="165"/>
    </location>
</feature>
<protein>
    <submittedName>
        <fullName evidence="4">Alkaline phosphatase D family protein</fullName>
    </submittedName>
</protein>
<dbReference type="SUPFAM" id="SSF56300">
    <property type="entry name" value="Metallo-dependent phosphatases"/>
    <property type="match status" value="1"/>
</dbReference>
<reference evidence="4" key="1">
    <citation type="submission" date="2022-01" db="EMBL/GenBank/DDBJ databases">
        <title>Genome-Based Taxonomic Classification of the Phylum Actinobacteria.</title>
        <authorList>
            <person name="Gao Y."/>
        </authorList>
    </citation>
    <scope>NUCLEOTIDE SEQUENCE</scope>
    <source>
        <strain evidence="4">KLBMP 8922</strain>
    </source>
</reference>
<dbReference type="InterPro" id="IPR038607">
    <property type="entry name" value="PhoD-like_sf"/>
</dbReference>
<dbReference type="Gene3D" id="2.60.40.380">
    <property type="entry name" value="Purple acid phosphatase-like, N-terminal"/>
    <property type="match status" value="1"/>
</dbReference>
<name>A0AA41Q2A2_9ACTN</name>
<feature type="compositionally biased region" description="Gly residues" evidence="1">
    <location>
        <begin position="13"/>
        <end position="35"/>
    </location>
</feature>
<gene>
    <name evidence="4" type="ORF">LZ495_23960</name>
</gene>
<sequence>MTSRDNVDDVGTAGTGTGTGMNGTGGTGGTGAAGGAGLGRRGFLRTGTAVGAGLAAVPVLGSGPASAASAPALVVAGRPELTHGVQSGDATCNSAVVWGRADRPGRLVVEYGTRPDLRNAHRVRGPWVTPATDLTGRVRLRGLPSGRRIHYRVSVEGERGAAGAAVTGSLVTAPDEHRRADVKFVWSGDVAGQGWGINPDLGGMTIFERMRQLRPDFFLCSGDLVYSDGPLAASVALPDGRTWRNLVTPEKSKVAETLSEYRGQFAYNLLDTNYRAFAAEVAQINQWDDHEVVNNWYPGEILEDARYTEKRVDVLAARARQAMQEWLPLGDDRLYRKLSYGRHLDVFVLDMRTYKDRNDDNRYADPKRGLLGERQRRWLIEGLAQSRATWKIIAADLPLGLIVPDGPAAQEGIAQGDNGAPLGRELEFAEVLRTAKRRGVRGIVFLTADVHYTAAHHYDPSRAAFQDFDPFWEFVSGPANAGAFGPNTLDGTFGPRAEFVHAPPRANTSPLEGFQHFGEVDIDGHSGALTVRLRDGQSAVLWSRTLDPVR</sequence>
<evidence type="ECO:0000313" key="5">
    <source>
        <dbReference type="Proteomes" id="UP001165378"/>
    </source>
</evidence>
<feature type="region of interest" description="Disordered" evidence="1">
    <location>
        <begin position="1"/>
        <end position="35"/>
    </location>
</feature>
<proteinExistence type="predicted"/>
<dbReference type="PANTHER" id="PTHR43606">
    <property type="entry name" value="PHOSPHATASE, PUTATIVE (AFU_ORTHOLOGUE AFUA_6G08710)-RELATED"/>
    <property type="match status" value="1"/>
</dbReference>
<dbReference type="PANTHER" id="PTHR43606:SF1">
    <property type="entry name" value="PHOD-LIKE PHOSPHATASE METALLOPHOSPHATASE DOMAIN-CONTAINING PROTEIN"/>
    <property type="match status" value="1"/>
</dbReference>
<dbReference type="Pfam" id="PF09423">
    <property type="entry name" value="PhoD"/>
    <property type="match status" value="1"/>
</dbReference>
<evidence type="ECO:0000313" key="4">
    <source>
        <dbReference type="EMBL" id="MCF2530258.1"/>
    </source>
</evidence>
<dbReference type="AlphaFoldDB" id="A0AA41Q2A2"/>
<keyword evidence="5" id="KW-1185">Reference proteome</keyword>
<dbReference type="PROSITE" id="PS51318">
    <property type="entry name" value="TAT"/>
    <property type="match status" value="1"/>
</dbReference>
<dbReference type="Pfam" id="PF16655">
    <property type="entry name" value="PhoD_N"/>
    <property type="match status" value="1"/>
</dbReference>
<dbReference type="InterPro" id="IPR006311">
    <property type="entry name" value="TAT_signal"/>
</dbReference>
<evidence type="ECO:0000256" key="1">
    <source>
        <dbReference type="SAM" id="MobiDB-lite"/>
    </source>
</evidence>
<evidence type="ECO:0000259" key="3">
    <source>
        <dbReference type="Pfam" id="PF16655"/>
    </source>
</evidence>